<dbReference type="Proteomes" id="UP000541535">
    <property type="component" value="Unassembled WGS sequence"/>
</dbReference>
<dbReference type="Gene3D" id="3.40.50.11550">
    <property type="match status" value="2"/>
</dbReference>
<dbReference type="EMBL" id="JACHXD010000010">
    <property type="protein sequence ID" value="MBB3120477.1"/>
    <property type="molecule type" value="Genomic_DNA"/>
</dbReference>
<dbReference type="Pfam" id="PF04187">
    <property type="entry name" value="Cofac_haem_bdg"/>
    <property type="match status" value="1"/>
</dbReference>
<dbReference type="AlphaFoldDB" id="A0A7W5BC55"/>
<evidence type="ECO:0000259" key="1">
    <source>
        <dbReference type="Pfam" id="PF04187"/>
    </source>
</evidence>
<protein>
    <submittedName>
        <fullName evidence="2">Putative iron-regulated protein</fullName>
    </submittedName>
</protein>
<proteinExistence type="predicted"/>
<evidence type="ECO:0000313" key="2">
    <source>
        <dbReference type="EMBL" id="MBB3120477.1"/>
    </source>
</evidence>
<organism evidence="2 3">
    <name type="scientific">Pseudoduganella violacea</name>
    <dbReference type="NCBI Taxonomy" id="1715466"/>
    <lineage>
        <taxon>Bacteria</taxon>
        <taxon>Pseudomonadati</taxon>
        <taxon>Pseudomonadota</taxon>
        <taxon>Betaproteobacteria</taxon>
        <taxon>Burkholderiales</taxon>
        <taxon>Oxalobacteraceae</taxon>
        <taxon>Telluria group</taxon>
        <taxon>Pseudoduganella</taxon>
    </lineage>
</organism>
<evidence type="ECO:0000313" key="3">
    <source>
        <dbReference type="Proteomes" id="UP000541535"/>
    </source>
</evidence>
<dbReference type="SUPFAM" id="SSF159501">
    <property type="entry name" value="EreA/ChaN-like"/>
    <property type="match status" value="1"/>
</dbReference>
<dbReference type="RefSeq" id="WP_183442257.1">
    <property type="nucleotide sequence ID" value="NZ_JACHXD010000010.1"/>
</dbReference>
<dbReference type="CDD" id="cd14727">
    <property type="entry name" value="ChanN-like"/>
    <property type="match status" value="1"/>
</dbReference>
<gene>
    <name evidence="2" type="ORF">FHS03_003544</name>
</gene>
<comment type="caution">
    <text evidence="2">The sequence shown here is derived from an EMBL/GenBank/DDBJ whole genome shotgun (WGS) entry which is preliminary data.</text>
</comment>
<dbReference type="InterPro" id="IPR007314">
    <property type="entry name" value="Cofac_haem-bd_dom"/>
</dbReference>
<accession>A0A7W5BC55</accession>
<sequence length="274" mass="29984">MMKSSTVGLLLAGLVLAGCGSFKKKPEPVAASANPQVLLLGEVHDNPQGHKLRYEELRKRVAAGWRPAIAMEQFDREQQALLDEAQKGCLDANCVIRVMKGPRWDWQLYHPIIELALNNKLPLIAANLSRGDASKVVRDGVASSFDAPTVAAYRLNEALPADIVQGQEAEIRTGHCNMLPDSMVPGMVNAQVARDIWMAKLVRAQSPRDVVLIAGNGHVRRDIGVPRWLDAVQPKLTWTSIAYAEGKAGAGQFDQLRQVEAVQRPDPCAKFKGK</sequence>
<keyword evidence="3" id="KW-1185">Reference proteome</keyword>
<reference evidence="2 3" key="1">
    <citation type="submission" date="2020-08" db="EMBL/GenBank/DDBJ databases">
        <title>Genomic Encyclopedia of Type Strains, Phase III (KMG-III): the genomes of soil and plant-associated and newly described type strains.</title>
        <authorList>
            <person name="Whitman W."/>
        </authorList>
    </citation>
    <scope>NUCLEOTIDE SEQUENCE [LARGE SCALE GENOMIC DNA]</scope>
    <source>
        <strain evidence="2 3">CECT 8897</strain>
    </source>
</reference>
<dbReference type="PROSITE" id="PS51257">
    <property type="entry name" value="PROKAR_LIPOPROTEIN"/>
    <property type="match status" value="1"/>
</dbReference>
<name>A0A7W5BC55_9BURK</name>
<feature type="domain" description="Haem-binding uptake Tiki superfamily ChaN" evidence="1">
    <location>
        <begin position="31"/>
        <end position="229"/>
    </location>
</feature>